<dbReference type="InterPro" id="IPR036890">
    <property type="entry name" value="HATPase_C_sf"/>
</dbReference>
<dbReference type="GO" id="GO:0005524">
    <property type="term" value="F:ATP binding"/>
    <property type="evidence" value="ECO:0007669"/>
    <property type="project" value="UniProtKB-KW"/>
</dbReference>
<proteinExistence type="predicted"/>
<feature type="transmembrane region" description="Helical" evidence="9">
    <location>
        <begin position="103"/>
        <end position="127"/>
    </location>
</feature>
<sequence>MLDVAVCVLLIAYLFEMDARGTLIALYLLHLLLYVSVMLLSFILVRYRTEIRIILIVFVGITGLWYLPLLVLLLPFCTLALWLQGRKLNVGWIWGALILTGLPLFWGEFLLIYTGISVFVGLFYWYLNRTAYLLEDLTIDNDEMRVKLDGFVARLEAAETNGLRQAYLAKLEERNALSHEIHDQLGHSLTGGLMQLEAAKALLPIDLEKATELLNNAIVINQSGIEEIRKTLKMTKPAQESLGVNRIKAQLEAFETQYGIRTIFQMQGVVGKISQGMWYVLIQNVTEGLTNVLKYSQATKVEVSLAVLNKFVRLEFRDNGIGAMSINKSLGLTGMEERTAKLGGKLIIDAADGFVIVTILPIPSE</sequence>
<gene>
    <name evidence="11" type="ORF">DFP96_10672</name>
</gene>
<dbReference type="STRING" id="1265846.PROCOU_02724"/>
<evidence type="ECO:0000256" key="3">
    <source>
        <dbReference type="ARBA" id="ARBA00022553"/>
    </source>
</evidence>
<keyword evidence="9" id="KW-0472">Membrane</keyword>
<dbReference type="GO" id="GO:0000155">
    <property type="term" value="F:phosphorelay sensor kinase activity"/>
    <property type="evidence" value="ECO:0007669"/>
    <property type="project" value="InterPro"/>
</dbReference>
<dbReference type="Pfam" id="PF07730">
    <property type="entry name" value="HisKA_3"/>
    <property type="match status" value="1"/>
</dbReference>
<comment type="catalytic activity">
    <reaction evidence="1">
        <text>ATP + protein L-histidine = ADP + protein N-phospho-L-histidine.</text>
        <dbReference type="EC" id="2.7.13.3"/>
    </reaction>
</comment>
<keyword evidence="3" id="KW-0597">Phosphoprotein</keyword>
<feature type="transmembrane region" description="Helical" evidence="9">
    <location>
        <begin position="29"/>
        <end position="47"/>
    </location>
</feature>
<dbReference type="AlphaFoldDB" id="A0A4V3DPM4"/>
<evidence type="ECO:0000313" key="11">
    <source>
        <dbReference type="EMBL" id="TDR52866.1"/>
    </source>
</evidence>
<keyword evidence="6 11" id="KW-0418">Kinase</keyword>
<keyword evidence="12" id="KW-1185">Reference proteome</keyword>
<feature type="domain" description="Signal transduction histidine kinase subgroup 3 dimerisation and phosphoacceptor" evidence="10">
    <location>
        <begin position="173"/>
        <end position="239"/>
    </location>
</feature>
<dbReference type="CDD" id="cd16917">
    <property type="entry name" value="HATPase_UhpB-NarQ-NarX-like"/>
    <property type="match status" value="1"/>
</dbReference>
<keyword evidence="4" id="KW-0808">Transferase</keyword>
<feature type="transmembrane region" description="Helical" evidence="9">
    <location>
        <begin position="54"/>
        <end position="83"/>
    </location>
</feature>
<evidence type="ECO:0000256" key="9">
    <source>
        <dbReference type="SAM" id="Phobius"/>
    </source>
</evidence>
<dbReference type="GO" id="GO:0046983">
    <property type="term" value="F:protein dimerization activity"/>
    <property type="evidence" value="ECO:0007669"/>
    <property type="project" value="InterPro"/>
</dbReference>
<evidence type="ECO:0000256" key="6">
    <source>
        <dbReference type="ARBA" id="ARBA00022777"/>
    </source>
</evidence>
<keyword evidence="7" id="KW-0067">ATP-binding</keyword>
<dbReference type="InterPro" id="IPR011712">
    <property type="entry name" value="Sig_transdc_His_kin_sub3_dim/P"/>
</dbReference>
<dbReference type="PANTHER" id="PTHR24421:SF10">
    <property type="entry name" value="NITRATE_NITRITE SENSOR PROTEIN NARQ"/>
    <property type="match status" value="1"/>
</dbReference>
<dbReference type="Gene3D" id="1.20.5.1930">
    <property type="match status" value="1"/>
</dbReference>
<evidence type="ECO:0000256" key="7">
    <source>
        <dbReference type="ARBA" id="ARBA00022840"/>
    </source>
</evidence>
<keyword evidence="9" id="KW-0812">Transmembrane</keyword>
<dbReference type="Gene3D" id="3.30.565.10">
    <property type="entry name" value="Histidine kinase-like ATPase, C-terminal domain"/>
    <property type="match status" value="1"/>
</dbReference>
<dbReference type="Proteomes" id="UP000295558">
    <property type="component" value="Unassembled WGS sequence"/>
</dbReference>
<name>A0A4V3DPM4_9LIST</name>
<dbReference type="SUPFAM" id="SSF55874">
    <property type="entry name" value="ATPase domain of HSP90 chaperone/DNA topoisomerase II/histidine kinase"/>
    <property type="match status" value="1"/>
</dbReference>
<accession>A0A4V3DPM4</accession>
<dbReference type="InterPro" id="IPR050482">
    <property type="entry name" value="Sensor_HK_TwoCompSys"/>
</dbReference>
<dbReference type="EMBL" id="SNZK01000006">
    <property type="protein sequence ID" value="TDR52866.1"/>
    <property type="molecule type" value="Genomic_DNA"/>
</dbReference>
<dbReference type="EC" id="2.7.13.3" evidence="2"/>
<organism evidence="11 12">
    <name type="scientific">Listeria rocourtiae</name>
    <dbReference type="NCBI Taxonomy" id="647910"/>
    <lineage>
        <taxon>Bacteria</taxon>
        <taxon>Bacillati</taxon>
        <taxon>Bacillota</taxon>
        <taxon>Bacilli</taxon>
        <taxon>Bacillales</taxon>
        <taxon>Listeriaceae</taxon>
        <taxon>Listeria</taxon>
    </lineage>
</organism>
<keyword evidence="5" id="KW-0547">Nucleotide-binding</keyword>
<comment type="caution">
    <text evidence="11">The sequence shown here is derived from an EMBL/GenBank/DDBJ whole genome shotgun (WGS) entry which is preliminary data.</text>
</comment>
<keyword evidence="9" id="KW-1133">Transmembrane helix</keyword>
<dbReference type="GO" id="GO:0016020">
    <property type="term" value="C:membrane"/>
    <property type="evidence" value="ECO:0007669"/>
    <property type="project" value="InterPro"/>
</dbReference>
<reference evidence="11 12" key="1">
    <citation type="submission" date="2019-03" db="EMBL/GenBank/DDBJ databases">
        <title>Genomic Encyclopedia of Type Strains, Phase III (KMG-III): the genomes of soil and plant-associated and newly described type strains.</title>
        <authorList>
            <person name="Whitman W."/>
        </authorList>
    </citation>
    <scope>NUCLEOTIDE SEQUENCE [LARGE SCALE GENOMIC DNA]</scope>
    <source>
        <strain evidence="11 12">CECT 7972</strain>
    </source>
</reference>
<evidence type="ECO:0000256" key="4">
    <source>
        <dbReference type="ARBA" id="ARBA00022679"/>
    </source>
</evidence>
<evidence type="ECO:0000256" key="5">
    <source>
        <dbReference type="ARBA" id="ARBA00022741"/>
    </source>
</evidence>
<evidence type="ECO:0000256" key="2">
    <source>
        <dbReference type="ARBA" id="ARBA00012438"/>
    </source>
</evidence>
<evidence type="ECO:0000259" key="10">
    <source>
        <dbReference type="Pfam" id="PF07730"/>
    </source>
</evidence>
<evidence type="ECO:0000256" key="8">
    <source>
        <dbReference type="ARBA" id="ARBA00023012"/>
    </source>
</evidence>
<dbReference type="PANTHER" id="PTHR24421">
    <property type="entry name" value="NITRATE/NITRITE SENSOR PROTEIN NARX-RELATED"/>
    <property type="match status" value="1"/>
</dbReference>
<evidence type="ECO:0000256" key="1">
    <source>
        <dbReference type="ARBA" id="ARBA00000085"/>
    </source>
</evidence>
<keyword evidence="8" id="KW-0902">Two-component regulatory system</keyword>
<evidence type="ECO:0000313" key="12">
    <source>
        <dbReference type="Proteomes" id="UP000295558"/>
    </source>
</evidence>
<protein>
    <recommendedName>
        <fullName evidence="2">histidine kinase</fullName>
        <ecNumber evidence="2">2.7.13.3</ecNumber>
    </recommendedName>
</protein>